<protein>
    <submittedName>
        <fullName evidence="2">Uncharacterized protein</fullName>
    </submittedName>
</protein>
<proteinExistence type="predicted"/>
<organism evidence="1 2">
    <name type="scientific">Panagrolaimus sp. PS1159</name>
    <dbReference type="NCBI Taxonomy" id="55785"/>
    <lineage>
        <taxon>Eukaryota</taxon>
        <taxon>Metazoa</taxon>
        <taxon>Ecdysozoa</taxon>
        <taxon>Nematoda</taxon>
        <taxon>Chromadorea</taxon>
        <taxon>Rhabditida</taxon>
        <taxon>Tylenchina</taxon>
        <taxon>Panagrolaimomorpha</taxon>
        <taxon>Panagrolaimoidea</taxon>
        <taxon>Panagrolaimidae</taxon>
        <taxon>Panagrolaimus</taxon>
    </lineage>
</organism>
<evidence type="ECO:0000313" key="1">
    <source>
        <dbReference type="Proteomes" id="UP000887580"/>
    </source>
</evidence>
<dbReference type="Proteomes" id="UP000887580">
    <property type="component" value="Unplaced"/>
</dbReference>
<sequence>MRWCCGGLSEARGGGGAGIATANGGSNGRRQQLTIQGDQVVLDATTVPPLNNFNQGSKDEPRPSTSSEAYQFSSTSESYGRYKTTSSSTHPVSITSGAGGQRNSEGKIIFDNNQDPSILLSPRNAALIMDKYGPMLLRPCKSVSASSSSFLVN</sequence>
<dbReference type="WBParaSite" id="PS1159_v2.g24565.t1">
    <property type="protein sequence ID" value="PS1159_v2.g24565.t1"/>
    <property type="gene ID" value="PS1159_v2.g24565"/>
</dbReference>
<reference evidence="2" key="1">
    <citation type="submission" date="2022-11" db="UniProtKB">
        <authorList>
            <consortium name="WormBaseParasite"/>
        </authorList>
    </citation>
    <scope>IDENTIFICATION</scope>
</reference>
<name>A0AC35G6H6_9BILA</name>
<accession>A0AC35G6H6</accession>
<evidence type="ECO:0000313" key="2">
    <source>
        <dbReference type="WBParaSite" id="PS1159_v2.g24565.t1"/>
    </source>
</evidence>